<sequence>MNVNQKSKSLIKNIGLFTIGSFGSKILSFLLVPLYTAVLTTTEYGYVDLITSTASLLTPILLLSVFDATLRFGMDPDYKKEDVLSTSINIAIKGTIVLVFSVLIVELTKVLNISYLYLTFLVIYFVLGAVSQIFNLYLRAVNKAGVIASSGILCTLITCISNLFLLLVFRWGIVGYMISNTIGVLIQNIYQLYIGKIYKDIKFKNYTDLSKPMIKYSSPLIANSISWWVNNASDRYILTFMKGVAENGIYSVAYKIPTILTMFQGIFYNAWSISAIKEFDEDDTDGFIGTNYSLYSFISLAICSGLLIVNIPLASFLYKGDYFIAWRCVPFLLMGTVFCGISQFEGSLFAATRNTKSVARTTVIGAIVNTICNLIFINFIGAIGAALATLFGYCVTWLLRTKYLQSFIRMKIKWMTHIISVVIVFIQSVMATCGISMFIQVIPFFLLLVLNRQALLSVFNKLLKEKK</sequence>
<keyword evidence="3 6" id="KW-0812">Transmembrane</keyword>
<dbReference type="STRING" id="518637.EUBIFOR_01091"/>
<evidence type="ECO:0000256" key="1">
    <source>
        <dbReference type="ARBA" id="ARBA00004651"/>
    </source>
</evidence>
<evidence type="ECO:0000256" key="4">
    <source>
        <dbReference type="ARBA" id="ARBA00022989"/>
    </source>
</evidence>
<dbReference type="eggNOG" id="COG2244">
    <property type="taxonomic scope" value="Bacteria"/>
</dbReference>
<evidence type="ECO:0000256" key="3">
    <source>
        <dbReference type="ARBA" id="ARBA00022692"/>
    </source>
</evidence>
<name>B7CA70_9FIRM</name>
<feature type="transmembrane region" description="Helical" evidence="6">
    <location>
        <begin position="292"/>
        <end position="318"/>
    </location>
</feature>
<feature type="transmembrane region" description="Helical" evidence="6">
    <location>
        <begin position="44"/>
        <end position="66"/>
    </location>
</feature>
<dbReference type="GO" id="GO:0005886">
    <property type="term" value="C:plasma membrane"/>
    <property type="evidence" value="ECO:0007669"/>
    <property type="project" value="UniProtKB-SubCell"/>
</dbReference>
<dbReference type="Pfam" id="PF01943">
    <property type="entry name" value="Polysacc_synt"/>
    <property type="match status" value="1"/>
</dbReference>
<evidence type="ECO:0000256" key="5">
    <source>
        <dbReference type="ARBA" id="ARBA00023136"/>
    </source>
</evidence>
<feature type="transmembrane region" description="Helical" evidence="6">
    <location>
        <begin position="145"/>
        <end position="167"/>
    </location>
</feature>
<feature type="transmembrane region" description="Helical" evidence="6">
    <location>
        <begin position="382"/>
        <end position="400"/>
    </location>
</feature>
<keyword evidence="4 6" id="KW-1133">Transmembrane helix</keyword>
<accession>B7CA70</accession>
<reference evidence="7 8" key="2">
    <citation type="submission" date="2008-11" db="EMBL/GenBank/DDBJ databases">
        <title>Draft genome sequence of Eubacterium biforme (DSM 3989).</title>
        <authorList>
            <person name="Sudarsanam P."/>
            <person name="Ley R."/>
            <person name="Guruge J."/>
            <person name="Turnbaugh P.J."/>
            <person name="Mahowald M."/>
            <person name="Liep D."/>
            <person name="Gordon J."/>
        </authorList>
    </citation>
    <scope>NUCLEOTIDE SEQUENCE [LARGE SCALE GENOMIC DNA]</scope>
    <source>
        <strain evidence="7 8">DSM 3989</strain>
    </source>
</reference>
<feature type="transmembrane region" description="Helical" evidence="6">
    <location>
        <begin position="117"/>
        <end position="138"/>
    </location>
</feature>
<evidence type="ECO:0000256" key="2">
    <source>
        <dbReference type="ARBA" id="ARBA00022475"/>
    </source>
</evidence>
<protein>
    <submittedName>
        <fullName evidence="7">Polysaccharide biosynthesis protein</fullName>
    </submittedName>
</protein>
<feature type="transmembrane region" description="Helical" evidence="6">
    <location>
        <begin position="324"/>
        <end position="345"/>
    </location>
</feature>
<feature type="transmembrane region" description="Helical" evidence="6">
    <location>
        <begin position="249"/>
        <end position="271"/>
    </location>
</feature>
<evidence type="ECO:0000313" key="8">
    <source>
        <dbReference type="Proteomes" id="UP000004315"/>
    </source>
</evidence>
<gene>
    <name evidence="7" type="ORF">EUBIFOR_01091</name>
</gene>
<feature type="transmembrane region" description="Helical" evidence="6">
    <location>
        <begin position="412"/>
        <end position="431"/>
    </location>
</feature>
<dbReference type="PANTHER" id="PTHR30250:SF11">
    <property type="entry name" value="O-ANTIGEN TRANSPORTER-RELATED"/>
    <property type="match status" value="1"/>
</dbReference>
<dbReference type="InterPro" id="IPR050833">
    <property type="entry name" value="Poly_Biosynth_Transport"/>
</dbReference>
<evidence type="ECO:0000313" key="7">
    <source>
        <dbReference type="EMBL" id="EEC90350.1"/>
    </source>
</evidence>
<keyword evidence="2" id="KW-1003">Cell membrane</keyword>
<feature type="transmembrane region" description="Helical" evidence="6">
    <location>
        <begin position="87"/>
        <end position="105"/>
    </location>
</feature>
<dbReference type="RefSeq" id="WP_003864883.1">
    <property type="nucleotide sequence ID" value="NZ_DS996842.1"/>
</dbReference>
<reference evidence="7 8" key="1">
    <citation type="submission" date="2008-10" db="EMBL/GenBank/DDBJ databases">
        <authorList>
            <person name="Fulton L."/>
            <person name="Clifton S."/>
            <person name="Fulton B."/>
            <person name="Xu J."/>
            <person name="Minx P."/>
            <person name="Pepin K.H."/>
            <person name="Johnson M."/>
            <person name="Bhonagiri V."/>
            <person name="Nash W.E."/>
            <person name="Mardis E.R."/>
            <person name="Wilson R.K."/>
        </authorList>
    </citation>
    <scope>NUCLEOTIDE SEQUENCE [LARGE SCALE GENOMIC DNA]</scope>
    <source>
        <strain evidence="7 8">DSM 3989</strain>
    </source>
</reference>
<dbReference type="InterPro" id="IPR002797">
    <property type="entry name" value="Polysacc_synth"/>
</dbReference>
<dbReference type="PANTHER" id="PTHR30250">
    <property type="entry name" value="PST FAMILY PREDICTED COLANIC ACID TRANSPORTER"/>
    <property type="match status" value="1"/>
</dbReference>
<dbReference type="Proteomes" id="UP000004315">
    <property type="component" value="Unassembled WGS sequence"/>
</dbReference>
<evidence type="ECO:0000256" key="6">
    <source>
        <dbReference type="SAM" id="Phobius"/>
    </source>
</evidence>
<dbReference type="AlphaFoldDB" id="B7CA70"/>
<dbReference type="EMBL" id="ABYT01000062">
    <property type="protein sequence ID" value="EEC90350.1"/>
    <property type="molecule type" value="Genomic_DNA"/>
</dbReference>
<feature type="transmembrane region" description="Helical" evidence="6">
    <location>
        <begin position="173"/>
        <end position="193"/>
    </location>
</feature>
<keyword evidence="8" id="KW-1185">Reference proteome</keyword>
<keyword evidence="5 6" id="KW-0472">Membrane</keyword>
<comment type="subcellular location">
    <subcellularLocation>
        <location evidence="1">Cell membrane</location>
        <topology evidence="1">Multi-pass membrane protein</topology>
    </subcellularLocation>
</comment>
<feature type="transmembrane region" description="Helical" evidence="6">
    <location>
        <begin position="14"/>
        <end position="38"/>
    </location>
</feature>
<organism evidence="7 8">
    <name type="scientific">Holdemanella biformis DSM 3989</name>
    <dbReference type="NCBI Taxonomy" id="518637"/>
    <lineage>
        <taxon>Bacteria</taxon>
        <taxon>Bacillati</taxon>
        <taxon>Bacillota</taxon>
        <taxon>Erysipelotrichia</taxon>
        <taxon>Erysipelotrichales</taxon>
        <taxon>Erysipelotrichaceae</taxon>
        <taxon>Holdemanella</taxon>
    </lineage>
</organism>
<dbReference type="HOGENOM" id="CLU_022017_7_4_9"/>
<proteinExistence type="predicted"/>
<comment type="caution">
    <text evidence="7">The sequence shown here is derived from an EMBL/GenBank/DDBJ whole genome shotgun (WGS) entry which is preliminary data.</text>
</comment>